<evidence type="ECO:0000313" key="1">
    <source>
        <dbReference type="EMBL" id="KAF1800252.1"/>
    </source>
</evidence>
<accession>A0A8H4EZD6</accession>
<dbReference type="AlphaFoldDB" id="A0A8H4EZD6"/>
<name>A0A8H4EZD6_MUCCL</name>
<dbReference type="Proteomes" id="UP000469890">
    <property type="component" value="Unassembled WGS sequence"/>
</dbReference>
<protein>
    <submittedName>
        <fullName evidence="1">Uncharacterized protein</fullName>
    </submittedName>
</protein>
<gene>
    <name evidence="1" type="ORF">FB192DRAFT_1146294</name>
</gene>
<organism evidence="1 2">
    <name type="scientific">Mucor circinelloides f. lusitanicus</name>
    <name type="common">Mucor racemosus var. lusitanicus</name>
    <dbReference type="NCBI Taxonomy" id="29924"/>
    <lineage>
        <taxon>Eukaryota</taxon>
        <taxon>Fungi</taxon>
        <taxon>Fungi incertae sedis</taxon>
        <taxon>Mucoromycota</taxon>
        <taxon>Mucoromycotina</taxon>
        <taxon>Mucoromycetes</taxon>
        <taxon>Mucorales</taxon>
        <taxon>Mucorineae</taxon>
        <taxon>Mucoraceae</taxon>
        <taxon>Mucor</taxon>
    </lineage>
</organism>
<comment type="caution">
    <text evidence="1">The sequence shown here is derived from an EMBL/GenBank/DDBJ whole genome shotgun (WGS) entry which is preliminary data.</text>
</comment>
<proteinExistence type="predicted"/>
<dbReference type="EMBL" id="JAAECE010000006">
    <property type="protein sequence ID" value="KAF1800252.1"/>
    <property type="molecule type" value="Genomic_DNA"/>
</dbReference>
<evidence type="ECO:0000313" key="2">
    <source>
        <dbReference type="Proteomes" id="UP000469890"/>
    </source>
</evidence>
<sequence>MVQEFNIVACEVKPSSKVGRGDISDYVKLGIEMKYMLNELMDASVASASVLGILVEGGKLTTYAMDMKSNIYRMMVQLGDFELIQKQVI</sequence>
<reference evidence="1 2" key="1">
    <citation type="submission" date="2019-09" db="EMBL/GenBank/DDBJ databases">
        <authorList>
            <consortium name="DOE Joint Genome Institute"/>
            <person name="Mondo S.J."/>
            <person name="Navarro-Mendoza M.I."/>
            <person name="Perez-Arques C."/>
            <person name="Panchal S."/>
            <person name="Nicolas F.E."/>
            <person name="Ganguly P."/>
            <person name="Pangilinan J."/>
            <person name="Grigoriev I."/>
            <person name="Heitman J."/>
            <person name="Sanya K."/>
            <person name="Garre V."/>
        </authorList>
    </citation>
    <scope>NUCLEOTIDE SEQUENCE [LARGE SCALE GENOMIC DNA]</scope>
    <source>
        <strain evidence="1 2">MU402</strain>
    </source>
</reference>